<keyword evidence="1" id="KW-0472">Membrane</keyword>
<dbReference type="EMBL" id="BNCI01000001">
    <property type="protein sequence ID" value="GHF10557.1"/>
    <property type="molecule type" value="Genomic_DNA"/>
</dbReference>
<dbReference type="RefSeq" id="WP_191249541.1">
    <property type="nucleotide sequence ID" value="NZ_BNCI01000001.1"/>
</dbReference>
<evidence type="ECO:0000313" key="3">
    <source>
        <dbReference type="Proteomes" id="UP000630923"/>
    </source>
</evidence>
<evidence type="ECO:0000313" key="2">
    <source>
        <dbReference type="EMBL" id="GHF10557.1"/>
    </source>
</evidence>
<feature type="transmembrane region" description="Helical" evidence="1">
    <location>
        <begin position="20"/>
        <end position="38"/>
    </location>
</feature>
<dbReference type="InterPro" id="IPR007047">
    <property type="entry name" value="Flp_Fap"/>
</dbReference>
<evidence type="ECO:0000256" key="1">
    <source>
        <dbReference type="SAM" id="Phobius"/>
    </source>
</evidence>
<keyword evidence="3" id="KW-1185">Reference proteome</keyword>
<evidence type="ECO:0008006" key="4">
    <source>
        <dbReference type="Google" id="ProtNLM"/>
    </source>
</evidence>
<dbReference type="Proteomes" id="UP000630923">
    <property type="component" value="Unassembled WGS sequence"/>
</dbReference>
<dbReference type="Pfam" id="PF04964">
    <property type="entry name" value="Flp_Fap"/>
    <property type="match status" value="1"/>
</dbReference>
<reference evidence="2" key="2">
    <citation type="submission" date="2020-09" db="EMBL/GenBank/DDBJ databases">
        <authorList>
            <person name="Sun Q."/>
            <person name="Kim S."/>
        </authorList>
    </citation>
    <scope>NUCLEOTIDE SEQUENCE</scope>
    <source>
        <strain evidence="2">KCTC 42590</strain>
    </source>
</reference>
<protein>
    <recommendedName>
        <fullName evidence="4">Flp family type IVb pilin</fullName>
    </recommendedName>
</protein>
<name>A0A919AKN4_9PROT</name>
<gene>
    <name evidence="2" type="ORF">GCM10017044_00300</name>
</gene>
<keyword evidence="1" id="KW-0812">Transmembrane</keyword>
<proteinExistence type="predicted"/>
<accession>A0A919AKN4</accession>
<dbReference type="AlphaFoldDB" id="A0A919AKN4"/>
<sequence length="60" mass="6240">MLNFLKSLKTSEEGATAIEYGLIVALIAVLLILSLTSIGENIASTFNDVSSGIENANPDG</sequence>
<comment type="caution">
    <text evidence="2">The sequence shown here is derived from an EMBL/GenBank/DDBJ whole genome shotgun (WGS) entry which is preliminary data.</text>
</comment>
<keyword evidence="1" id="KW-1133">Transmembrane helix</keyword>
<organism evidence="2 3">
    <name type="scientific">Kordiimonas sediminis</name>
    <dbReference type="NCBI Taxonomy" id="1735581"/>
    <lineage>
        <taxon>Bacteria</taxon>
        <taxon>Pseudomonadati</taxon>
        <taxon>Pseudomonadota</taxon>
        <taxon>Alphaproteobacteria</taxon>
        <taxon>Kordiimonadales</taxon>
        <taxon>Kordiimonadaceae</taxon>
        <taxon>Kordiimonas</taxon>
    </lineage>
</organism>
<reference evidence="2" key="1">
    <citation type="journal article" date="2014" name="Int. J. Syst. Evol. Microbiol.">
        <title>Complete genome sequence of Corynebacterium casei LMG S-19264T (=DSM 44701T), isolated from a smear-ripened cheese.</title>
        <authorList>
            <consortium name="US DOE Joint Genome Institute (JGI-PGF)"/>
            <person name="Walter F."/>
            <person name="Albersmeier A."/>
            <person name="Kalinowski J."/>
            <person name="Ruckert C."/>
        </authorList>
    </citation>
    <scope>NUCLEOTIDE SEQUENCE</scope>
    <source>
        <strain evidence="2">KCTC 42590</strain>
    </source>
</reference>